<comment type="caution">
    <text evidence="4">The sequence shown here is derived from an EMBL/GenBank/DDBJ whole genome shotgun (WGS) entry which is preliminary data.</text>
</comment>
<gene>
    <name evidence="4" type="ORF">C6P46_005488</name>
</gene>
<dbReference type="InterPro" id="IPR025110">
    <property type="entry name" value="AMP-bd_C"/>
</dbReference>
<dbReference type="Gene3D" id="3.40.50.12780">
    <property type="entry name" value="N-terminal domain of ligase-like"/>
    <property type="match status" value="1"/>
</dbReference>
<feature type="domain" description="AMP-binding enzyme C-terminal" evidence="3">
    <location>
        <begin position="596"/>
        <end position="681"/>
    </location>
</feature>
<dbReference type="AlphaFoldDB" id="A0A9P6W7N9"/>
<dbReference type="GO" id="GO:0016405">
    <property type="term" value="F:CoA-ligase activity"/>
    <property type="evidence" value="ECO:0007669"/>
    <property type="project" value="TreeGrafter"/>
</dbReference>
<feature type="region of interest" description="Disordered" evidence="1">
    <location>
        <begin position="21"/>
        <end position="50"/>
    </location>
</feature>
<reference evidence="4 5" key="1">
    <citation type="submission" date="2020-11" db="EMBL/GenBank/DDBJ databases">
        <title>Kefir isolates.</title>
        <authorList>
            <person name="Marcisauskas S."/>
            <person name="Kim Y."/>
            <person name="Blasche S."/>
        </authorList>
    </citation>
    <scope>NUCLEOTIDE SEQUENCE [LARGE SCALE GENOMIC DNA]</scope>
    <source>
        <strain evidence="4 5">KR</strain>
    </source>
</reference>
<dbReference type="InterPro" id="IPR000873">
    <property type="entry name" value="AMP-dep_synth/lig_dom"/>
</dbReference>
<accession>A0A9P6W7N9</accession>
<dbReference type="Proteomes" id="UP000777482">
    <property type="component" value="Unassembled WGS sequence"/>
</dbReference>
<dbReference type="InterPro" id="IPR042099">
    <property type="entry name" value="ANL_N_sf"/>
</dbReference>
<protein>
    <recommendedName>
        <fullName evidence="6">4-coumarate-CoA igase</fullName>
    </recommendedName>
</protein>
<sequence length="706" mass="76152">MTATRPRLGHRYKYCVRAANPTGDLEPKSSRSAAAARADAVYPPQSHTGPEWNMASIETSAVKFPSVVKPTPLPTSSNTAFEFLFSQPFLKDSPTWKHSTPDLQKHYMKSPIPPEKPIFRDGQTGATLAYGRLYRDALAVASSLTDGVLNLTPAPASVSDPSVNRGAIISPVVLLHLPNCLPFVTLAYGVLASGLTLTAANPVLSPPEVAHILTLSQPGAIVTTEAGLSSFQAAFKLLTPELQSKLAYPTAGNVFIVDLEADDYGVSASALSQVPSSIDGWSVQDWKVLVPANPKPFTPPKYVGSEDALRAAMIFWSSGTSGKSKGVILTHRAIGSALIAVWHASTLGEDERLVGLPPFYHIFGWANVLMVGVAFGATVTTMRKFDPVSYLRMAQEARATHLHFSPPIAVLLAKSPLGKPYQVLSSIRHRSMLIRGSCLAVDGFDLSSVRGCTSGGAPLATSVIEQVYQRLKILIKIGYGLSETGGATQQQSMTWEDLKQQLGSCGPAYPATELMVRSTETGKPVNVGEEGEILIRSVSCTISYLNNPSATAEAFTPDGWFCTGDVGKLDGQGNLYITDRLKELIKVKGFQVAPAELEDSLCASPLVQDAGVTSVYHDDHATEYPRAYVVPFDKEILQGGPKAEEFAHTLRKHIEGKHAPYKWIRGNFMIVEAVPKSPAGKILRRMLKDTKGTLITVYEEKIRAKL</sequence>
<dbReference type="SUPFAM" id="SSF56801">
    <property type="entry name" value="Acetyl-CoA synthetase-like"/>
    <property type="match status" value="1"/>
</dbReference>
<feature type="domain" description="AMP-dependent synthetase/ligase" evidence="2">
    <location>
        <begin position="171"/>
        <end position="544"/>
    </location>
</feature>
<evidence type="ECO:0000256" key="1">
    <source>
        <dbReference type="SAM" id="MobiDB-lite"/>
    </source>
</evidence>
<dbReference type="EMBL" id="PUHQ01000006">
    <property type="protein sequence ID" value="KAG0666137.1"/>
    <property type="molecule type" value="Genomic_DNA"/>
</dbReference>
<dbReference type="InterPro" id="IPR045851">
    <property type="entry name" value="AMP-bd_C_sf"/>
</dbReference>
<proteinExistence type="predicted"/>
<keyword evidence="5" id="KW-1185">Reference proteome</keyword>
<organism evidence="4 5">
    <name type="scientific">Rhodotorula mucilaginosa</name>
    <name type="common">Yeast</name>
    <name type="synonym">Rhodotorula rubra</name>
    <dbReference type="NCBI Taxonomy" id="5537"/>
    <lineage>
        <taxon>Eukaryota</taxon>
        <taxon>Fungi</taxon>
        <taxon>Dikarya</taxon>
        <taxon>Basidiomycota</taxon>
        <taxon>Pucciniomycotina</taxon>
        <taxon>Microbotryomycetes</taxon>
        <taxon>Sporidiobolales</taxon>
        <taxon>Sporidiobolaceae</taxon>
        <taxon>Rhodotorula</taxon>
    </lineage>
</organism>
<evidence type="ECO:0000313" key="4">
    <source>
        <dbReference type="EMBL" id="KAG0666137.1"/>
    </source>
</evidence>
<dbReference type="PANTHER" id="PTHR24096">
    <property type="entry name" value="LONG-CHAIN-FATTY-ACID--COA LIGASE"/>
    <property type="match status" value="1"/>
</dbReference>
<dbReference type="PROSITE" id="PS00455">
    <property type="entry name" value="AMP_BINDING"/>
    <property type="match status" value="1"/>
</dbReference>
<evidence type="ECO:0000259" key="2">
    <source>
        <dbReference type="Pfam" id="PF00501"/>
    </source>
</evidence>
<dbReference type="PANTHER" id="PTHR24096:SF295">
    <property type="entry name" value="ACETYL-COA SYNTHETASE-LIKE PROTEIN"/>
    <property type="match status" value="1"/>
</dbReference>
<dbReference type="Pfam" id="PF00501">
    <property type="entry name" value="AMP-binding"/>
    <property type="match status" value="1"/>
</dbReference>
<evidence type="ECO:0000313" key="5">
    <source>
        <dbReference type="Proteomes" id="UP000777482"/>
    </source>
</evidence>
<dbReference type="InterPro" id="IPR020845">
    <property type="entry name" value="AMP-binding_CS"/>
</dbReference>
<evidence type="ECO:0000259" key="3">
    <source>
        <dbReference type="Pfam" id="PF13193"/>
    </source>
</evidence>
<name>A0A9P6W7N9_RHOMI</name>
<dbReference type="Gene3D" id="3.30.300.30">
    <property type="match status" value="1"/>
</dbReference>
<feature type="compositionally biased region" description="Low complexity" evidence="1">
    <location>
        <begin position="30"/>
        <end position="40"/>
    </location>
</feature>
<dbReference type="Pfam" id="PF13193">
    <property type="entry name" value="AMP-binding_C"/>
    <property type="match status" value="1"/>
</dbReference>
<dbReference type="GO" id="GO:0019748">
    <property type="term" value="P:secondary metabolic process"/>
    <property type="evidence" value="ECO:0007669"/>
    <property type="project" value="TreeGrafter"/>
</dbReference>
<evidence type="ECO:0008006" key="6">
    <source>
        <dbReference type="Google" id="ProtNLM"/>
    </source>
</evidence>
<dbReference type="OrthoDB" id="6509636at2759"/>